<dbReference type="Proteomes" id="UP000325577">
    <property type="component" value="Linkage Group LG2"/>
</dbReference>
<organism evidence="2 3">
    <name type="scientific">Nyssa sinensis</name>
    <dbReference type="NCBI Taxonomy" id="561372"/>
    <lineage>
        <taxon>Eukaryota</taxon>
        <taxon>Viridiplantae</taxon>
        <taxon>Streptophyta</taxon>
        <taxon>Embryophyta</taxon>
        <taxon>Tracheophyta</taxon>
        <taxon>Spermatophyta</taxon>
        <taxon>Magnoliopsida</taxon>
        <taxon>eudicotyledons</taxon>
        <taxon>Gunneridae</taxon>
        <taxon>Pentapetalae</taxon>
        <taxon>asterids</taxon>
        <taxon>Cornales</taxon>
        <taxon>Nyssaceae</taxon>
        <taxon>Nyssa</taxon>
    </lineage>
</organism>
<evidence type="ECO:0000313" key="3">
    <source>
        <dbReference type="Proteomes" id="UP000325577"/>
    </source>
</evidence>
<protein>
    <submittedName>
        <fullName evidence="2">Uncharacterized protein</fullName>
    </submittedName>
</protein>
<feature type="region of interest" description="Disordered" evidence="1">
    <location>
        <begin position="161"/>
        <end position="180"/>
    </location>
</feature>
<sequence length="194" mass="21150">MGHPLHRLLSSDGDEDDDESVASVPDELGGNYSEEEGSRYRDIDFLEKPVEQGYNEELFGLKSNKNLNQSTVFGSEGRFELTLNRGLSKESLRIEVPENVRRFTDGGLGFGGNVQRNGISGGSCRLREKVQLNNANGTPIRNNMLNDSTDLGTPSAPPIMDIGGEGSKSEVESVVGKDSGRWTEIEQTGNAVRM</sequence>
<name>A0A5J5AS53_9ASTE</name>
<reference evidence="2 3" key="1">
    <citation type="submission" date="2019-09" db="EMBL/GenBank/DDBJ databases">
        <title>A chromosome-level genome assembly of the Chinese tupelo Nyssa sinensis.</title>
        <authorList>
            <person name="Yang X."/>
            <person name="Kang M."/>
            <person name="Yang Y."/>
            <person name="Xiong H."/>
            <person name="Wang M."/>
            <person name="Zhang Z."/>
            <person name="Wang Z."/>
            <person name="Wu H."/>
            <person name="Ma T."/>
            <person name="Liu J."/>
            <person name="Xi Z."/>
        </authorList>
    </citation>
    <scope>NUCLEOTIDE SEQUENCE [LARGE SCALE GENOMIC DNA]</scope>
    <source>
        <strain evidence="2">J267</strain>
        <tissue evidence="2">Leaf</tissue>
    </source>
</reference>
<gene>
    <name evidence="2" type="ORF">F0562_006412</name>
</gene>
<dbReference type="EMBL" id="CM018043">
    <property type="protein sequence ID" value="KAA8531871.1"/>
    <property type="molecule type" value="Genomic_DNA"/>
</dbReference>
<feature type="region of interest" description="Disordered" evidence="1">
    <location>
        <begin position="1"/>
        <end position="36"/>
    </location>
</feature>
<evidence type="ECO:0000313" key="2">
    <source>
        <dbReference type="EMBL" id="KAA8531871.1"/>
    </source>
</evidence>
<evidence type="ECO:0000256" key="1">
    <source>
        <dbReference type="SAM" id="MobiDB-lite"/>
    </source>
</evidence>
<dbReference type="OrthoDB" id="1476692at2759"/>
<accession>A0A5J5AS53</accession>
<proteinExistence type="predicted"/>
<dbReference type="AlphaFoldDB" id="A0A5J5AS53"/>
<keyword evidence="3" id="KW-1185">Reference proteome</keyword>